<dbReference type="EMBL" id="CP027669">
    <property type="protein sequence ID" value="AVO41705.1"/>
    <property type="molecule type" value="Genomic_DNA"/>
</dbReference>
<gene>
    <name evidence="2" type="ORF">C6571_10785</name>
</gene>
<protein>
    <submittedName>
        <fullName evidence="2">Heavy metal-binding protein</fullName>
    </submittedName>
</protein>
<dbReference type="RefSeq" id="WP_106446682.1">
    <property type="nucleotide sequence ID" value="NZ_CP027669.1"/>
</dbReference>
<evidence type="ECO:0000313" key="2">
    <source>
        <dbReference type="EMBL" id="AVO41705.1"/>
    </source>
</evidence>
<dbReference type="Pfam" id="PF00403">
    <property type="entry name" value="HMA"/>
    <property type="match status" value="1"/>
</dbReference>
<dbReference type="Gene3D" id="3.30.70.100">
    <property type="match status" value="1"/>
</dbReference>
<evidence type="ECO:0000259" key="1">
    <source>
        <dbReference type="PROSITE" id="PS50846"/>
    </source>
</evidence>
<dbReference type="OrthoDB" id="8687281at2"/>
<sequence length="73" mass="8086">MKKAVFNMEPFSCPSCIKKIETTLLKVDGVRDAKVLFHSGRVRVEFDSAVANAEALENTLNRLGYPVQSSKVT</sequence>
<dbReference type="InterPro" id="IPR006121">
    <property type="entry name" value="HMA_dom"/>
</dbReference>
<dbReference type="GO" id="GO:0046872">
    <property type="term" value="F:metal ion binding"/>
    <property type="evidence" value="ECO:0007669"/>
    <property type="project" value="InterPro"/>
</dbReference>
<feature type="domain" description="HMA" evidence="1">
    <location>
        <begin position="2"/>
        <end position="68"/>
    </location>
</feature>
<reference evidence="2 3" key="1">
    <citation type="submission" date="2018-03" db="EMBL/GenBank/DDBJ databases">
        <title>Genome sequencing of Simplicispira sp.</title>
        <authorList>
            <person name="Kim S.-J."/>
            <person name="Heo J."/>
            <person name="Kwon S.-W."/>
        </authorList>
    </citation>
    <scope>NUCLEOTIDE SEQUENCE [LARGE SCALE GENOMIC DNA]</scope>
    <source>
        <strain evidence="2 3">SC1-8</strain>
    </source>
</reference>
<dbReference type="Proteomes" id="UP000239326">
    <property type="component" value="Chromosome"/>
</dbReference>
<dbReference type="PROSITE" id="PS50846">
    <property type="entry name" value="HMA_2"/>
    <property type="match status" value="1"/>
</dbReference>
<evidence type="ECO:0000313" key="3">
    <source>
        <dbReference type="Proteomes" id="UP000239326"/>
    </source>
</evidence>
<dbReference type="InterPro" id="IPR036163">
    <property type="entry name" value="HMA_dom_sf"/>
</dbReference>
<dbReference type="AlphaFoldDB" id="A0A2S0N0N9"/>
<dbReference type="KEGG" id="simp:C6571_10785"/>
<keyword evidence="3" id="KW-1185">Reference proteome</keyword>
<accession>A0A2S0N0N9</accession>
<organism evidence="2 3">
    <name type="scientific">Simplicispira suum</name>
    <dbReference type="NCBI Taxonomy" id="2109915"/>
    <lineage>
        <taxon>Bacteria</taxon>
        <taxon>Pseudomonadati</taxon>
        <taxon>Pseudomonadota</taxon>
        <taxon>Betaproteobacteria</taxon>
        <taxon>Burkholderiales</taxon>
        <taxon>Comamonadaceae</taxon>
        <taxon>Simplicispira</taxon>
    </lineage>
</organism>
<dbReference type="CDD" id="cd00371">
    <property type="entry name" value="HMA"/>
    <property type="match status" value="1"/>
</dbReference>
<proteinExistence type="predicted"/>
<dbReference type="SUPFAM" id="SSF55008">
    <property type="entry name" value="HMA, heavy metal-associated domain"/>
    <property type="match status" value="1"/>
</dbReference>
<name>A0A2S0N0N9_9BURK</name>